<evidence type="ECO:0000313" key="2">
    <source>
        <dbReference type="Proteomes" id="UP000694540"/>
    </source>
</evidence>
<name>A0A8C3VV17_9CETA</name>
<dbReference type="GeneTree" id="ENSGT00900000143760"/>
<accession>A0A8C3VV17</accession>
<proteinExistence type="predicted"/>
<keyword evidence="2" id="KW-1185">Reference proteome</keyword>
<organism evidence="1 2">
    <name type="scientific">Catagonus wagneri</name>
    <name type="common">Chacoan peccary</name>
    <dbReference type="NCBI Taxonomy" id="51154"/>
    <lineage>
        <taxon>Eukaryota</taxon>
        <taxon>Metazoa</taxon>
        <taxon>Chordata</taxon>
        <taxon>Craniata</taxon>
        <taxon>Vertebrata</taxon>
        <taxon>Euteleostomi</taxon>
        <taxon>Mammalia</taxon>
        <taxon>Eutheria</taxon>
        <taxon>Laurasiatheria</taxon>
        <taxon>Artiodactyla</taxon>
        <taxon>Suina</taxon>
        <taxon>Tayassuidae</taxon>
        <taxon>Catagonus</taxon>
    </lineage>
</organism>
<reference evidence="1" key="1">
    <citation type="submission" date="2025-08" db="UniProtKB">
        <authorList>
            <consortium name="Ensembl"/>
        </authorList>
    </citation>
    <scope>IDENTIFICATION</scope>
</reference>
<protein>
    <submittedName>
        <fullName evidence="1">Uncharacterized protein</fullName>
    </submittedName>
</protein>
<dbReference type="AlphaFoldDB" id="A0A8C3VV17"/>
<dbReference type="Ensembl" id="ENSCWAT00000005347.1">
    <property type="protein sequence ID" value="ENSCWAP00000004941.1"/>
    <property type="gene ID" value="ENSCWAG00000003822.1"/>
</dbReference>
<dbReference type="Proteomes" id="UP000694540">
    <property type="component" value="Unplaced"/>
</dbReference>
<sequence length="126" mass="13522">HGPQGPCSPRGGFHPPSARLQLTCCCHKFCFLGLSSRSWVSQELALFKGCGENWGESAVLLSCSHFGREGTPPLGSCLPSHLFSWGLLKGTVFMESFCVEPKGLPPAGILFFLAAHEACRRSQAGD</sequence>
<reference evidence="1" key="2">
    <citation type="submission" date="2025-09" db="UniProtKB">
        <authorList>
            <consortium name="Ensembl"/>
        </authorList>
    </citation>
    <scope>IDENTIFICATION</scope>
</reference>
<evidence type="ECO:0000313" key="1">
    <source>
        <dbReference type="Ensembl" id="ENSCWAP00000004941.1"/>
    </source>
</evidence>